<proteinExistence type="predicted"/>
<sequence>MTQTVKELSLPEDVTGCCMSWDLGNITQSCQEPGGSLLLVTLVQDLPAGCPASLLVHRQGGGLADPASVSIQPTTGGQRCSSQLTPLKEISSPFKLYKTPRSDAMSCKRTSTSI</sequence>
<organism evidence="1 2">
    <name type="scientific">Pleuronectes platessa</name>
    <name type="common">European plaice</name>
    <dbReference type="NCBI Taxonomy" id="8262"/>
    <lineage>
        <taxon>Eukaryota</taxon>
        <taxon>Metazoa</taxon>
        <taxon>Chordata</taxon>
        <taxon>Craniata</taxon>
        <taxon>Vertebrata</taxon>
        <taxon>Euteleostomi</taxon>
        <taxon>Actinopterygii</taxon>
        <taxon>Neopterygii</taxon>
        <taxon>Teleostei</taxon>
        <taxon>Neoteleostei</taxon>
        <taxon>Acanthomorphata</taxon>
        <taxon>Carangaria</taxon>
        <taxon>Pleuronectiformes</taxon>
        <taxon>Pleuronectoidei</taxon>
        <taxon>Pleuronectidae</taxon>
        <taxon>Pleuronectes</taxon>
    </lineage>
</organism>
<evidence type="ECO:0000313" key="1">
    <source>
        <dbReference type="EMBL" id="CAB1442887.1"/>
    </source>
</evidence>
<dbReference type="EMBL" id="CADEAL010002946">
    <property type="protein sequence ID" value="CAB1442887.1"/>
    <property type="molecule type" value="Genomic_DNA"/>
</dbReference>
<dbReference type="AlphaFoldDB" id="A0A9N7V040"/>
<comment type="caution">
    <text evidence="1">The sequence shown here is derived from an EMBL/GenBank/DDBJ whole genome shotgun (WGS) entry which is preliminary data.</text>
</comment>
<gene>
    <name evidence="1" type="ORF">PLEPLA_LOCUS30606</name>
</gene>
<dbReference type="Proteomes" id="UP001153269">
    <property type="component" value="Unassembled WGS sequence"/>
</dbReference>
<protein>
    <submittedName>
        <fullName evidence="1">Uncharacterized protein</fullName>
    </submittedName>
</protein>
<reference evidence="1" key="1">
    <citation type="submission" date="2020-03" db="EMBL/GenBank/DDBJ databases">
        <authorList>
            <person name="Weist P."/>
        </authorList>
    </citation>
    <scope>NUCLEOTIDE SEQUENCE</scope>
</reference>
<keyword evidence="2" id="KW-1185">Reference proteome</keyword>
<name>A0A9N7V040_PLEPL</name>
<evidence type="ECO:0000313" key="2">
    <source>
        <dbReference type="Proteomes" id="UP001153269"/>
    </source>
</evidence>
<accession>A0A9N7V040</accession>